<sequence>MSGKRITVTRGRRSSLTIIGGLLILVGALGVQRSSFVVAVRIIPLVRVLSLSWVTHDRYYWTHHIWEKRANRSRREQRRVEALHPPTEAVGELTDQSSPGWA</sequence>
<dbReference type="AlphaFoldDB" id="A0A8T2NXV9"/>
<proteinExistence type="predicted"/>
<name>A0A8T2NXV9_9TELE</name>
<organism evidence="2 3">
    <name type="scientific">Albula glossodonta</name>
    <name type="common">roundjaw bonefish</name>
    <dbReference type="NCBI Taxonomy" id="121402"/>
    <lineage>
        <taxon>Eukaryota</taxon>
        <taxon>Metazoa</taxon>
        <taxon>Chordata</taxon>
        <taxon>Craniata</taxon>
        <taxon>Vertebrata</taxon>
        <taxon>Euteleostomi</taxon>
        <taxon>Actinopterygii</taxon>
        <taxon>Neopterygii</taxon>
        <taxon>Teleostei</taxon>
        <taxon>Albuliformes</taxon>
        <taxon>Albulidae</taxon>
        <taxon>Albula</taxon>
    </lineage>
</organism>
<reference evidence="2" key="1">
    <citation type="thesis" date="2021" institute="BYU ScholarsArchive" country="Provo, UT, USA">
        <title>Applications of and Algorithms for Genome Assembly and Genomic Analyses with an Emphasis on Marine Teleosts.</title>
        <authorList>
            <person name="Pickett B.D."/>
        </authorList>
    </citation>
    <scope>NUCLEOTIDE SEQUENCE</scope>
    <source>
        <strain evidence="2">HI-2016</strain>
    </source>
</reference>
<accession>A0A8T2NXV9</accession>
<gene>
    <name evidence="2" type="ORF">JZ751_009708</name>
</gene>
<dbReference type="Proteomes" id="UP000824540">
    <property type="component" value="Unassembled WGS sequence"/>
</dbReference>
<dbReference type="EMBL" id="JAFBMS010000018">
    <property type="protein sequence ID" value="KAG9345165.1"/>
    <property type="molecule type" value="Genomic_DNA"/>
</dbReference>
<evidence type="ECO:0000313" key="3">
    <source>
        <dbReference type="Proteomes" id="UP000824540"/>
    </source>
</evidence>
<comment type="caution">
    <text evidence="2">The sequence shown here is derived from an EMBL/GenBank/DDBJ whole genome shotgun (WGS) entry which is preliminary data.</text>
</comment>
<keyword evidence="3" id="KW-1185">Reference proteome</keyword>
<feature type="region of interest" description="Disordered" evidence="1">
    <location>
        <begin position="77"/>
        <end position="102"/>
    </location>
</feature>
<feature type="non-terminal residue" evidence="2">
    <location>
        <position position="1"/>
    </location>
</feature>
<protein>
    <submittedName>
        <fullName evidence="2">Uncharacterized protein</fullName>
    </submittedName>
</protein>
<evidence type="ECO:0000256" key="1">
    <source>
        <dbReference type="SAM" id="MobiDB-lite"/>
    </source>
</evidence>
<evidence type="ECO:0000313" key="2">
    <source>
        <dbReference type="EMBL" id="KAG9345165.1"/>
    </source>
</evidence>